<evidence type="ECO:0000313" key="2">
    <source>
        <dbReference type="EMBL" id="KAL3389535.1"/>
    </source>
</evidence>
<dbReference type="EMBL" id="JBJJXI010000123">
    <property type="protein sequence ID" value="KAL3389535.1"/>
    <property type="molecule type" value="Genomic_DNA"/>
</dbReference>
<sequence>MNRFENHSVNLPVLLTNPDKYVSMLEFMKSKGLSVGSLSPDHLRELHRHLFREATTTRTIEQLRSFQTAHLSEIESHLSSKNELLLLNHHKLEIIKRLKLMEVINLLKLKKKTFRISVLTEISLKYWNKLPNKKDTGMIKKILQIYFIYKEKGEVMPVPLFCSGYKLVKGQLCKDSTTVDQPIPQDAESDAGSVANIEESNENMENEKDARPKRQRRRLNRLSYDFL</sequence>
<proteinExistence type="predicted"/>
<gene>
    <name evidence="2" type="ORF">TKK_015742</name>
</gene>
<comment type="caution">
    <text evidence="2">The sequence shown here is derived from an EMBL/GenBank/DDBJ whole genome shotgun (WGS) entry which is preliminary data.</text>
</comment>
<reference evidence="2 3" key="1">
    <citation type="journal article" date="2024" name="bioRxiv">
        <title>A reference genome for Trichogramma kaykai: A tiny desert-dwelling parasitoid wasp with competing sex-ratio distorters.</title>
        <authorList>
            <person name="Culotta J."/>
            <person name="Lindsey A.R."/>
        </authorList>
    </citation>
    <scope>NUCLEOTIDE SEQUENCE [LARGE SCALE GENOMIC DNA]</scope>
    <source>
        <strain evidence="2 3">KSX58</strain>
    </source>
</reference>
<dbReference type="AlphaFoldDB" id="A0ABD2WA72"/>
<organism evidence="2 3">
    <name type="scientific">Trichogramma kaykai</name>
    <dbReference type="NCBI Taxonomy" id="54128"/>
    <lineage>
        <taxon>Eukaryota</taxon>
        <taxon>Metazoa</taxon>
        <taxon>Ecdysozoa</taxon>
        <taxon>Arthropoda</taxon>
        <taxon>Hexapoda</taxon>
        <taxon>Insecta</taxon>
        <taxon>Pterygota</taxon>
        <taxon>Neoptera</taxon>
        <taxon>Endopterygota</taxon>
        <taxon>Hymenoptera</taxon>
        <taxon>Apocrita</taxon>
        <taxon>Proctotrupomorpha</taxon>
        <taxon>Chalcidoidea</taxon>
        <taxon>Trichogrammatidae</taxon>
        <taxon>Trichogramma</taxon>
    </lineage>
</organism>
<evidence type="ECO:0000313" key="3">
    <source>
        <dbReference type="Proteomes" id="UP001627154"/>
    </source>
</evidence>
<keyword evidence="3" id="KW-1185">Reference proteome</keyword>
<name>A0ABD2WA72_9HYME</name>
<feature type="region of interest" description="Disordered" evidence="1">
    <location>
        <begin position="179"/>
        <end position="215"/>
    </location>
</feature>
<protein>
    <submittedName>
        <fullName evidence="2">Uncharacterized protein</fullName>
    </submittedName>
</protein>
<accession>A0ABD2WA72</accession>
<dbReference type="Proteomes" id="UP001627154">
    <property type="component" value="Unassembled WGS sequence"/>
</dbReference>
<evidence type="ECO:0000256" key="1">
    <source>
        <dbReference type="SAM" id="MobiDB-lite"/>
    </source>
</evidence>